<name>A0AAE1A6G3_9GAST</name>
<evidence type="ECO:0000256" key="1">
    <source>
        <dbReference type="SAM" id="MobiDB-lite"/>
    </source>
</evidence>
<keyword evidence="3" id="KW-1185">Reference proteome</keyword>
<dbReference type="AlphaFoldDB" id="A0AAE1A6G3"/>
<feature type="compositionally biased region" description="Polar residues" evidence="1">
    <location>
        <begin position="163"/>
        <end position="176"/>
    </location>
</feature>
<dbReference type="EMBL" id="JAWDGP010002530">
    <property type="protein sequence ID" value="KAK3782198.1"/>
    <property type="molecule type" value="Genomic_DNA"/>
</dbReference>
<organism evidence="2 3">
    <name type="scientific">Elysia crispata</name>
    <name type="common">lettuce slug</name>
    <dbReference type="NCBI Taxonomy" id="231223"/>
    <lineage>
        <taxon>Eukaryota</taxon>
        <taxon>Metazoa</taxon>
        <taxon>Spiralia</taxon>
        <taxon>Lophotrochozoa</taxon>
        <taxon>Mollusca</taxon>
        <taxon>Gastropoda</taxon>
        <taxon>Heterobranchia</taxon>
        <taxon>Euthyneura</taxon>
        <taxon>Panpulmonata</taxon>
        <taxon>Sacoglossa</taxon>
        <taxon>Placobranchoidea</taxon>
        <taxon>Plakobranchidae</taxon>
        <taxon>Elysia</taxon>
    </lineage>
</organism>
<feature type="region of interest" description="Disordered" evidence="1">
    <location>
        <begin position="163"/>
        <end position="197"/>
    </location>
</feature>
<gene>
    <name evidence="2" type="ORF">RRG08_021526</name>
</gene>
<reference evidence="2" key="1">
    <citation type="journal article" date="2023" name="G3 (Bethesda)">
        <title>A reference genome for the long-term kleptoplast-retaining sea slug Elysia crispata morphotype clarki.</title>
        <authorList>
            <person name="Eastman K.E."/>
            <person name="Pendleton A.L."/>
            <person name="Shaikh M.A."/>
            <person name="Suttiyut T."/>
            <person name="Ogas R."/>
            <person name="Tomko P."/>
            <person name="Gavelis G."/>
            <person name="Widhalm J.R."/>
            <person name="Wisecaver J.H."/>
        </authorList>
    </citation>
    <scope>NUCLEOTIDE SEQUENCE</scope>
    <source>
        <strain evidence="2">ECLA1</strain>
    </source>
</reference>
<accession>A0AAE1A6G3</accession>
<evidence type="ECO:0000313" key="2">
    <source>
        <dbReference type="EMBL" id="KAK3782198.1"/>
    </source>
</evidence>
<comment type="caution">
    <text evidence="2">The sequence shown here is derived from an EMBL/GenBank/DDBJ whole genome shotgun (WGS) entry which is preliminary data.</text>
</comment>
<proteinExistence type="predicted"/>
<dbReference type="Proteomes" id="UP001283361">
    <property type="component" value="Unassembled WGS sequence"/>
</dbReference>
<evidence type="ECO:0000313" key="3">
    <source>
        <dbReference type="Proteomes" id="UP001283361"/>
    </source>
</evidence>
<protein>
    <submittedName>
        <fullName evidence="2">Uncharacterized protein</fullName>
    </submittedName>
</protein>
<sequence length="344" mass="38508">MICDNLNSAVISNICDDTPVFVGDNNDTDIDYMFQESETSCTTDGYDTHIISAQEQTSMLTNTNEQKNSSVEENNTDLLMRLARALERGDSELESYSHRETSIHSTLSLQPLDTPLLPTSTSTPLKACSYPPIKFLVSQSNSAPSSHHQIPIDSILLTSTSTPVKTFTDSSTSPLKTTPRPEPSVSVSDSGTSPLHKGPLIILRHENDDTPLTREEEMITTKLVRRKIKTSGSKNALRFKTSGQPIVFQRSVVPRKLSSSVLSPLRRKRARNIERIRSQISGTSVRDIEKQQSSEFKRLTGKVRRNLEETIGLSKKKFTAKEALAMKEVMNISYHQFKLQSRFF</sequence>